<dbReference type="InterPro" id="IPR040131">
    <property type="entry name" value="MnmG_N"/>
</dbReference>
<dbReference type="Gene3D" id="3.50.50.60">
    <property type="entry name" value="FAD/NAD(P)-binding domain"/>
    <property type="match status" value="2"/>
</dbReference>
<feature type="binding site" evidence="10">
    <location>
        <begin position="293"/>
        <end position="307"/>
    </location>
    <ligand>
        <name>NAD(+)</name>
        <dbReference type="ChEBI" id="CHEBI:57540"/>
    </ligand>
</feature>
<sequence length="675" mass="72340">MERAGGREAAGGAAREAATPSAVEGAWDVVVVGAGHAGCEAAVACARMGLRTALLSARPDEAAKMSCNPAIGGIAKGHMVRELDALGGVMGVVADRAGIQFKMLNRGRGPAVWSPRAQCDKALYSAEMARLLAGVAGLERVAGIANHVRLDRSGRVAAVELDDGRRLACRAVVITPGTFLNGLIHVGERRVEGGRLGEHAARALSECLAGLGLERGRLKTGTPPRLHRDSIAWDAVRPQPGDDPPQPFSHWTSALEVDQVLCWLTATNQRTHEVIRRHLHRSPLYSGAIKGTGPRYCPSLEDKVVKFPERVAHQVFLEPEGRDVPEIYVNGMSSSMPEDVQLEFVRTVPGLERAEMLRPGYAVEYDFVLPHQLEATLEVRGVPGLFLAGQICGTSGYEEAAAQGFVAGVNAARRVRGEGPFTLRRDQAYIGVLVDDLVTREHREPYRMFTSAAEHRLLLRADNADERLAHIGHALGLISAEQLDMVRAKVAAIEAEERRLARVSVAVPERWLRAAAGASDAARAHLPEAAMEEDARGAIGAGGAGLEGAAADGPRRTMRALDALARPGVTLERLRGLGLECGLPPAAEAALEVRVRYRGYIERQRRTAERAAALDQRALPDALWDGALTGLSREGAEKLRRVRPRTLGQASRIAGISPADVAVLMVLARRARTAG</sequence>
<dbReference type="InterPro" id="IPR049312">
    <property type="entry name" value="GIDA_C_N"/>
</dbReference>
<proteinExistence type="inferred from homology"/>
<comment type="caution">
    <text evidence="10">Lacks conserved residue(s) required for the propagation of feature annotation.</text>
</comment>
<evidence type="ECO:0000256" key="4">
    <source>
        <dbReference type="ARBA" id="ARBA00022630"/>
    </source>
</evidence>
<evidence type="ECO:0000256" key="3">
    <source>
        <dbReference type="ARBA" id="ARBA00020461"/>
    </source>
</evidence>
<dbReference type="InterPro" id="IPR036188">
    <property type="entry name" value="FAD/NAD-bd_sf"/>
</dbReference>
<comment type="cofactor">
    <cofactor evidence="1 10">
        <name>FAD</name>
        <dbReference type="ChEBI" id="CHEBI:57692"/>
    </cofactor>
</comment>
<evidence type="ECO:0000256" key="7">
    <source>
        <dbReference type="ARBA" id="ARBA00023027"/>
    </source>
</evidence>
<comment type="caution">
    <text evidence="12">The sequence shown here is derived from an EMBL/GenBank/DDBJ whole genome shotgun (WGS) entry which is preliminary data.</text>
</comment>
<evidence type="ECO:0000313" key="12">
    <source>
        <dbReference type="EMBL" id="HGZ44085.1"/>
    </source>
</evidence>
<dbReference type="FunFam" id="3.50.50.60:FF:000002">
    <property type="entry name" value="tRNA uridine 5-carboxymethylaminomethyl modification enzyme MnmG"/>
    <property type="match status" value="1"/>
</dbReference>
<feature type="binding site" evidence="10">
    <location>
        <begin position="33"/>
        <end position="38"/>
    </location>
    <ligand>
        <name>FAD</name>
        <dbReference type="ChEBI" id="CHEBI:57692"/>
    </ligand>
</feature>
<dbReference type="InterPro" id="IPR020595">
    <property type="entry name" value="MnmG-rel_CS"/>
</dbReference>
<evidence type="ECO:0000256" key="9">
    <source>
        <dbReference type="ARBA" id="ARBA00031800"/>
    </source>
</evidence>
<dbReference type="SMART" id="SM01228">
    <property type="entry name" value="GIDA_assoc_3"/>
    <property type="match status" value="1"/>
</dbReference>
<dbReference type="InterPro" id="IPR004416">
    <property type="entry name" value="MnmG"/>
</dbReference>
<dbReference type="EMBL" id="DSQF01000023">
    <property type="protein sequence ID" value="HGZ44085.1"/>
    <property type="molecule type" value="Genomic_DNA"/>
</dbReference>
<dbReference type="Pfam" id="PF13932">
    <property type="entry name" value="SAM_GIDA_C"/>
    <property type="match status" value="1"/>
</dbReference>
<accession>A0A832MLT1</accession>
<comment type="subcellular location">
    <subcellularLocation>
        <location evidence="10">Cytoplasm</location>
    </subcellularLocation>
</comment>
<comment type="subunit">
    <text evidence="8 10">Homodimer. Heterotetramer of two MnmE and two MnmG subunits.</text>
</comment>
<dbReference type="Gene3D" id="1.10.10.1800">
    <property type="entry name" value="tRNA uridine 5-carboxymethylaminomethyl modification enzyme MnmG/GidA"/>
    <property type="match status" value="1"/>
</dbReference>
<dbReference type="SUPFAM" id="SSF51905">
    <property type="entry name" value="FAD/NAD(P)-binding domain"/>
    <property type="match status" value="1"/>
</dbReference>
<dbReference type="PANTHER" id="PTHR11806:SF0">
    <property type="entry name" value="PROTEIN MTO1 HOMOLOG, MITOCHONDRIAL"/>
    <property type="match status" value="1"/>
</dbReference>
<evidence type="ECO:0000256" key="2">
    <source>
        <dbReference type="ARBA" id="ARBA00007653"/>
    </source>
</evidence>
<dbReference type="InterPro" id="IPR047001">
    <property type="entry name" value="MnmG_C_subdom"/>
</dbReference>
<evidence type="ECO:0000256" key="8">
    <source>
        <dbReference type="ARBA" id="ARBA00025948"/>
    </source>
</evidence>
<dbReference type="InterPro" id="IPR026904">
    <property type="entry name" value="MnmG_C"/>
</dbReference>
<dbReference type="PROSITE" id="PS50096">
    <property type="entry name" value="IQ"/>
    <property type="match status" value="1"/>
</dbReference>
<dbReference type="Pfam" id="PF01134">
    <property type="entry name" value="GIDA"/>
    <property type="match status" value="1"/>
</dbReference>
<comment type="similarity">
    <text evidence="2 10">Belongs to the MnmG family.</text>
</comment>
<gene>
    <name evidence="10 12" type="primary">mnmG</name>
    <name evidence="10" type="synonym">gidA</name>
    <name evidence="12" type="ORF">ENR23_11825</name>
</gene>
<organism evidence="12">
    <name type="scientific">Eiseniibacteriota bacterium</name>
    <dbReference type="NCBI Taxonomy" id="2212470"/>
    <lineage>
        <taxon>Bacteria</taxon>
        <taxon>Candidatus Eiseniibacteriota</taxon>
    </lineage>
</organism>
<dbReference type="InterPro" id="IPR044920">
    <property type="entry name" value="MnmG_C_subdom_sf"/>
</dbReference>
<evidence type="ECO:0000259" key="11">
    <source>
        <dbReference type="SMART" id="SM01228"/>
    </source>
</evidence>
<keyword evidence="6 10" id="KW-0274">FAD</keyword>
<evidence type="ECO:0000256" key="5">
    <source>
        <dbReference type="ARBA" id="ARBA00022694"/>
    </source>
</evidence>
<evidence type="ECO:0000256" key="1">
    <source>
        <dbReference type="ARBA" id="ARBA00001974"/>
    </source>
</evidence>
<dbReference type="PANTHER" id="PTHR11806">
    <property type="entry name" value="GLUCOSE INHIBITED DIVISION PROTEIN A"/>
    <property type="match status" value="1"/>
</dbReference>
<keyword evidence="10" id="KW-0963">Cytoplasm</keyword>
<keyword evidence="5 10" id="KW-0819">tRNA processing</keyword>
<dbReference type="HAMAP" id="MF_00129">
    <property type="entry name" value="MnmG_GidA"/>
    <property type="match status" value="1"/>
</dbReference>
<dbReference type="AlphaFoldDB" id="A0A832MLT1"/>
<dbReference type="InterPro" id="IPR002218">
    <property type="entry name" value="MnmG-rel"/>
</dbReference>
<protein>
    <recommendedName>
        <fullName evidence="3 10">tRNA uridine 5-carboxymethylaminomethyl modification enzyme MnmG</fullName>
    </recommendedName>
    <alternativeName>
        <fullName evidence="9 10">Glucose-inhibited division protein A</fullName>
    </alternativeName>
</protein>
<feature type="domain" description="tRNA uridine 5-carboxymethylaminomethyl modification enzyme C-terminal subdomain" evidence="11">
    <location>
        <begin position="595"/>
        <end position="666"/>
    </location>
</feature>
<dbReference type="NCBIfam" id="TIGR00136">
    <property type="entry name" value="mnmG_gidA"/>
    <property type="match status" value="1"/>
</dbReference>
<dbReference type="GO" id="GO:0002098">
    <property type="term" value="P:tRNA wobble uridine modification"/>
    <property type="evidence" value="ECO:0007669"/>
    <property type="project" value="InterPro"/>
</dbReference>
<dbReference type="GO" id="GO:0005737">
    <property type="term" value="C:cytoplasm"/>
    <property type="evidence" value="ECO:0007669"/>
    <property type="project" value="UniProtKB-SubCell"/>
</dbReference>
<keyword evidence="7 10" id="KW-0520">NAD</keyword>
<dbReference type="GO" id="GO:0030488">
    <property type="term" value="P:tRNA methylation"/>
    <property type="evidence" value="ECO:0007669"/>
    <property type="project" value="TreeGrafter"/>
</dbReference>
<evidence type="ECO:0000256" key="6">
    <source>
        <dbReference type="ARBA" id="ARBA00022827"/>
    </source>
</evidence>
<name>A0A832MLT1_UNCEI</name>
<dbReference type="GO" id="GO:0050660">
    <property type="term" value="F:flavin adenine dinucleotide binding"/>
    <property type="evidence" value="ECO:0007669"/>
    <property type="project" value="UniProtKB-UniRule"/>
</dbReference>
<dbReference type="Pfam" id="PF21680">
    <property type="entry name" value="GIDA_C_1st"/>
    <property type="match status" value="1"/>
</dbReference>
<comment type="function">
    <text evidence="10">NAD-binding protein involved in the addition of a carboxymethylaminomethyl (cmnm) group at the wobble position (U34) of certain tRNAs, forming tRNA-cmnm(5)s(2)U34.</text>
</comment>
<dbReference type="Gene3D" id="1.10.150.570">
    <property type="entry name" value="GidA associated domain, C-terminal subdomain"/>
    <property type="match status" value="1"/>
</dbReference>
<dbReference type="PROSITE" id="PS01280">
    <property type="entry name" value="GIDA_1"/>
    <property type="match status" value="1"/>
</dbReference>
<evidence type="ECO:0000256" key="10">
    <source>
        <dbReference type="HAMAP-Rule" id="MF_00129"/>
    </source>
</evidence>
<keyword evidence="4 10" id="KW-0285">Flavoprotein</keyword>
<reference evidence="12" key="1">
    <citation type="journal article" date="2020" name="mSystems">
        <title>Genome- and Community-Level Interaction Insights into Carbon Utilization and Element Cycling Functions of Hydrothermarchaeota in Hydrothermal Sediment.</title>
        <authorList>
            <person name="Zhou Z."/>
            <person name="Liu Y."/>
            <person name="Xu W."/>
            <person name="Pan J."/>
            <person name="Luo Z.H."/>
            <person name="Li M."/>
        </authorList>
    </citation>
    <scope>NUCLEOTIDE SEQUENCE [LARGE SCALE GENOMIC DNA]</scope>
    <source>
        <strain evidence="12">SpSt-381</strain>
    </source>
</reference>